<reference evidence="1 2" key="1">
    <citation type="submission" date="2018-02" db="EMBL/GenBank/DDBJ databases">
        <title>Discovery of a pederin family compound in a non-symbiotic bloom-forming cyanobacterium.</title>
        <authorList>
            <person name="Kust A."/>
            <person name="Mares J."/>
            <person name="Jokela J."/>
            <person name="Urajova P."/>
            <person name="Hajek J."/>
            <person name="Saurav K."/>
            <person name="Voracova K."/>
            <person name="Fewer D.P."/>
            <person name="Haapaniemi E."/>
            <person name="Permi P."/>
            <person name="Rehakova K."/>
            <person name="Sivonen K."/>
            <person name="Hrouzek P."/>
        </authorList>
    </citation>
    <scope>NUCLEOTIDE SEQUENCE [LARGE SCALE GENOMIC DNA]</scope>
    <source>
        <strain evidence="1 2">CHARLIE-1</strain>
    </source>
</reference>
<dbReference type="Pfam" id="PF13958">
    <property type="entry name" value="ToxN_toxin"/>
    <property type="match status" value="1"/>
</dbReference>
<comment type="caution">
    <text evidence="1">The sequence shown here is derived from an EMBL/GenBank/DDBJ whole genome shotgun (WGS) entry which is preliminary data.</text>
</comment>
<keyword evidence="2" id="KW-1185">Reference proteome</keyword>
<dbReference type="EMBL" id="PGEM01000217">
    <property type="protein sequence ID" value="PPJ61509.1"/>
    <property type="molecule type" value="Genomic_DNA"/>
</dbReference>
<accession>A0A2S6CP73</accession>
<evidence type="ECO:0000313" key="2">
    <source>
        <dbReference type="Proteomes" id="UP000239589"/>
    </source>
</evidence>
<sequence length="183" mass="21943">MPQVDIEKRPNIWSLYFYTVGEIMKLYYVDEDYINELRNVDERVLLNKSTRPYLGVVLSINDLNYFVPLSSPKENKKLNNQLSIKLFEVNNIQNRLGYLLFLNMIPVPDKYLSKIDMQYIKEQDLEYYNLLTNQLIFIRQENQRIVNKAQKVYKNAVIKKVSFFESMCVDYLALERYVKDLKQ</sequence>
<dbReference type="Gene3D" id="3.10.129.130">
    <property type="match status" value="1"/>
</dbReference>
<dbReference type="InterPro" id="IPR053735">
    <property type="entry name" value="Type_III_TA_endoRNase"/>
</dbReference>
<organism evidence="1 2">
    <name type="scientific">Cuspidothrix issatschenkoi CHARLIE-1</name>
    <dbReference type="NCBI Taxonomy" id="2052836"/>
    <lineage>
        <taxon>Bacteria</taxon>
        <taxon>Bacillati</taxon>
        <taxon>Cyanobacteriota</taxon>
        <taxon>Cyanophyceae</taxon>
        <taxon>Nostocales</taxon>
        <taxon>Aphanizomenonaceae</taxon>
        <taxon>Cuspidothrix</taxon>
    </lineage>
</organism>
<proteinExistence type="predicted"/>
<gene>
    <name evidence="1" type="ORF">CUN59_20500</name>
</gene>
<dbReference type="Proteomes" id="UP000239589">
    <property type="component" value="Unassembled WGS sequence"/>
</dbReference>
<name>A0A2S6CP73_9CYAN</name>
<dbReference type="InterPro" id="IPR025911">
    <property type="entry name" value="ToxN/AbiQ_toxin"/>
</dbReference>
<dbReference type="GO" id="GO:0004521">
    <property type="term" value="F:RNA endonuclease activity"/>
    <property type="evidence" value="ECO:0007669"/>
    <property type="project" value="InterPro"/>
</dbReference>
<dbReference type="AlphaFoldDB" id="A0A2S6CP73"/>
<evidence type="ECO:0000313" key="1">
    <source>
        <dbReference type="EMBL" id="PPJ61509.1"/>
    </source>
</evidence>
<dbReference type="GO" id="GO:0003723">
    <property type="term" value="F:RNA binding"/>
    <property type="evidence" value="ECO:0007669"/>
    <property type="project" value="InterPro"/>
</dbReference>
<dbReference type="OrthoDB" id="378720at2"/>
<protein>
    <submittedName>
        <fullName evidence="1">Type III toxin-antitoxin system ToxN/AbiQ family toxin</fullName>
    </submittedName>
</protein>